<keyword evidence="1" id="KW-0472">Membrane</keyword>
<dbReference type="InterPro" id="IPR021443">
    <property type="entry name" value="DUF3093"/>
</dbReference>
<dbReference type="KEGG" id="pfer:IRI77_13915"/>
<dbReference type="Proteomes" id="UP000593892">
    <property type="component" value="Chromosome"/>
</dbReference>
<gene>
    <name evidence="2" type="ORF">IRI77_13915</name>
</gene>
<dbReference type="RefSeq" id="WP_194452646.1">
    <property type="nucleotide sequence ID" value="NZ_CP063849.1"/>
</dbReference>
<evidence type="ECO:0000256" key="1">
    <source>
        <dbReference type="SAM" id="Phobius"/>
    </source>
</evidence>
<keyword evidence="1" id="KW-1133">Transmembrane helix</keyword>
<protein>
    <submittedName>
        <fullName evidence="2">Uncharacterized protein</fullName>
    </submittedName>
</protein>
<reference evidence="2 3" key="1">
    <citation type="submission" date="2020-10" db="EMBL/GenBank/DDBJ databases">
        <title>Complete genome sequence of Paludibaculum fermentans P105T, a facultatively anaerobic acidobacterium capable of dissimilatory Fe(III) reduction.</title>
        <authorList>
            <person name="Dedysh S.N."/>
            <person name="Beletsky A.V."/>
            <person name="Kulichevskaya I.S."/>
            <person name="Mardanov A.V."/>
            <person name="Ravin N.V."/>
        </authorList>
    </citation>
    <scope>NUCLEOTIDE SEQUENCE [LARGE SCALE GENOMIC DNA]</scope>
    <source>
        <strain evidence="2 3">P105</strain>
    </source>
</reference>
<keyword evidence="1" id="KW-0812">Transmembrane</keyword>
<dbReference type="EMBL" id="CP063849">
    <property type="protein sequence ID" value="QOY90991.1"/>
    <property type="molecule type" value="Genomic_DNA"/>
</dbReference>
<dbReference type="Pfam" id="PF11292">
    <property type="entry name" value="DUF3093"/>
    <property type="match status" value="1"/>
</dbReference>
<accession>A0A7S7NWA5</accession>
<sequence length="183" mass="20122">MIRFTPARTYLTAAAVALGLAAFSGWCALSWLPAAIPAVLLLASALFVLWLGLHPTVEVTDTHLKSGKKLIPWASVRRIDQTGWVAPMVVDLTLADSAKIRLIYPGETDNANQLLRLIQQRSTQSLINGVPHSQIFGEAAKPQAQMKEAIPSPHYPLLTPEDEAEVERLYHKLRTAGRLDPEK</sequence>
<feature type="transmembrane region" description="Helical" evidence="1">
    <location>
        <begin position="34"/>
        <end position="53"/>
    </location>
</feature>
<dbReference type="AlphaFoldDB" id="A0A7S7NWA5"/>
<evidence type="ECO:0000313" key="3">
    <source>
        <dbReference type="Proteomes" id="UP000593892"/>
    </source>
</evidence>
<organism evidence="2 3">
    <name type="scientific">Paludibaculum fermentans</name>
    <dbReference type="NCBI Taxonomy" id="1473598"/>
    <lineage>
        <taxon>Bacteria</taxon>
        <taxon>Pseudomonadati</taxon>
        <taxon>Acidobacteriota</taxon>
        <taxon>Terriglobia</taxon>
        <taxon>Bryobacterales</taxon>
        <taxon>Bryobacteraceae</taxon>
        <taxon>Paludibaculum</taxon>
    </lineage>
</organism>
<name>A0A7S7NWA5_PALFE</name>
<proteinExistence type="predicted"/>
<evidence type="ECO:0000313" key="2">
    <source>
        <dbReference type="EMBL" id="QOY90991.1"/>
    </source>
</evidence>
<keyword evidence="3" id="KW-1185">Reference proteome</keyword>